<feature type="compositionally biased region" description="Low complexity" evidence="1">
    <location>
        <begin position="57"/>
        <end position="66"/>
    </location>
</feature>
<proteinExistence type="predicted"/>
<comment type="caution">
    <text evidence="2">The sequence shown here is derived from an EMBL/GenBank/DDBJ whole genome shotgun (WGS) entry which is preliminary data.</text>
</comment>
<evidence type="ECO:0000313" key="2">
    <source>
        <dbReference type="EMBL" id="CAF1576512.1"/>
    </source>
</evidence>
<protein>
    <submittedName>
        <fullName evidence="2">Uncharacterized protein</fullName>
    </submittedName>
</protein>
<evidence type="ECO:0000256" key="1">
    <source>
        <dbReference type="SAM" id="MobiDB-lite"/>
    </source>
</evidence>
<gene>
    <name evidence="2" type="ORF">GPM918_LOCUS40766</name>
    <name evidence="3" type="ORF">SRO942_LOCUS41744</name>
</gene>
<dbReference type="AlphaFoldDB" id="A0A815Z0E2"/>
<sequence>MNLAQMSDEQLSSVDIEEEVNSETSSISSSLRQPHQEPRTEMSVSDDASLSYSPNHSSQSTTSELTTSLNSKIHEKFLYDSEAEKLVCTANDLDDIPVEIIHTFALKTRVCTQIRNDEYDACHKVLVLDPRFEWQSLPDAVFVEEFSSSGRVISR</sequence>
<accession>A0A815Z0E2</accession>
<feature type="region of interest" description="Disordered" evidence="1">
    <location>
        <begin position="1"/>
        <end position="66"/>
    </location>
</feature>
<organism evidence="2 4">
    <name type="scientific">Didymodactylos carnosus</name>
    <dbReference type="NCBI Taxonomy" id="1234261"/>
    <lineage>
        <taxon>Eukaryota</taxon>
        <taxon>Metazoa</taxon>
        <taxon>Spiralia</taxon>
        <taxon>Gnathifera</taxon>
        <taxon>Rotifera</taxon>
        <taxon>Eurotatoria</taxon>
        <taxon>Bdelloidea</taxon>
        <taxon>Philodinida</taxon>
        <taxon>Philodinidae</taxon>
        <taxon>Didymodactylos</taxon>
    </lineage>
</organism>
<reference evidence="2" key="1">
    <citation type="submission" date="2021-02" db="EMBL/GenBank/DDBJ databases">
        <authorList>
            <person name="Nowell W R."/>
        </authorList>
    </citation>
    <scope>NUCLEOTIDE SEQUENCE</scope>
</reference>
<dbReference type="Proteomes" id="UP000681722">
    <property type="component" value="Unassembled WGS sequence"/>
</dbReference>
<keyword evidence="4" id="KW-1185">Reference proteome</keyword>
<dbReference type="EMBL" id="CAJOBC010096656">
    <property type="protein sequence ID" value="CAF4441742.1"/>
    <property type="molecule type" value="Genomic_DNA"/>
</dbReference>
<evidence type="ECO:0000313" key="3">
    <source>
        <dbReference type="EMBL" id="CAF4441742.1"/>
    </source>
</evidence>
<name>A0A815Z0E2_9BILA</name>
<evidence type="ECO:0000313" key="4">
    <source>
        <dbReference type="Proteomes" id="UP000663829"/>
    </source>
</evidence>
<feature type="compositionally biased region" description="Polar residues" evidence="1">
    <location>
        <begin position="42"/>
        <end position="56"/>
    </location>
</feature>
<feature type="compositionally biased region" description="Polar residues" evidence="1">
    <location>
        <begin position="1"/>
        <end position="13"/>
    </location>
</feature>
<dbReference type="EMBL" id="CAJNOQ010030765">
    <property type="protein sequence ID" value="CAF1576512.1"/>
    <property type="molecule type" value="Genomic_DNA"/>
</dbReference>
<dbReference type="Proteomes" id="UP000663829">
    <property type="component" value="Unassembled WGS sequence"/>
</dbReference>